<dbReference type="Gene3D" id="1.20.1640.10">
    <property type="entry name" value="Multidrug efflux transporter AcrB transmembrane domain"/>
    <property type="match status" value="2"/>
</dbReference>
<keyword evidence="2" id="KW-0472">Membrane</keyword>
<keyword evidence="4" id="KW-1185">Reference proteome</keyword>
<feature type="transmembrane region" description="Helical" evidence="2">
    <location>
        <begin position="906"/>
        <end position="929"/>
    </location>
</feature>
<protein>
    <submittedName>
        <fullName evidence="3">Multidrug efflux pump subunit AcrB</fullName>
    </submittedName>
</protein>
<dbReference type="GO" id="GO:0042910">
    <property type="term" value="F:xenobiotic transmembrane transporter activity"/>
    <property type="evidence" value="ECO:0007669"/>
    <property type="project" value="TreeGrafter"/>
</dbReference>
<feature type="compositionally biased region" description="Low complexity" evidence="1">
    <location>
        <begin position="1012"/>
        <end position="1025"/>
    </location>
</feature>
<dbReference type="AlphaFoldDB" id="A0A1H5Z0R3"/>
<dbReference type="RefSeq" id="WP_103872647.1">
    <property type="nucleotide sequence ID" value="NZ_FNUY01000004.1"/>
</dbReference>
<feature type="transmembrane region" description="Helical" evidence="2">
    <location>
        <begin position="520"/>
        <end position="542"/>
    </location>
</feature>
<proteinExistence type="predicted"/>
<dbReference type="GO" id="GO:0005886">
    <property type="term" value="C:plasma membrane"/>
    <property type="evidence" value="ECO:0007669"/>
    <property type="project" value="TreeGrafter"/>
</dbReference>
<dbReference type="Gene3D" id="3.30.70.1430">
    <property type="entry name" value="Multidrug efflux transporter AcrB pore domain"/>
    <property type="match status" value="2"/>
</dbReference>
<dbReference type="Gene3D" id="3.30.70.1440">
    <property type="entry name" value="Multidrug efflux transporter AcrB pore domain"/>
    <property type="match status" value="1"/>
</dbReference>
<dbReference type="PANTHER" id="PTHR32063:SF64">
    <property type="entry name" value="ACRB_ACRD_ACRF FAMILY PROTEIN"/>
    <property type="match status" value="1"/>
</dbReference>
<feature type="region of interest" description="Disordered" evidence="1">
    <location>
        <begin position="1012"/>
        <end position="1039"/>
    </location>
</feature>
<reference evidence="3 4" key="1">
    <citation type="submission" date="2016-10" db="EMBL/GenBank/DDBJ databases">
        <authorList>
            <person name="de Groot N.N."/>
        </authorList>
    </citation>
    <scope>NUCLEOTIDE SEQUENCE [LARGE SCALE GENOMIC DNA]</scope>
    <source>
        <strain evidence="3 4">DSM 26656</strain>
    </source>
</reference>
<feature type="transmembrane region" description="Helical" evidence="2">
    <location>
        <begin position="981"/>
        <end position="1005"/>
    </location>
</feature>
<dbReference type="InterPro" id="IPR001036">
    <property type="entry name" value="Acrflvin-R"/>
</dbReference>
<feature type="transmembrane region" description="Helical" evidence="2">
    <location>
        <begin position="346"/>
        <end position="367"/>
    </location>
</feature>
<organism evidence="3 4">
    <name type="scientific">Bosea lathyri</name>
    <dbReference type="NCBI Taxonomy" id="1036778"/>
    <lineage>
        <taxon>Bacteria</taxon>
        <taxon>Pseudomonadati</taxon>
        <taxon>Pseudomonadota</taxon>
        <taxon>Alphaproteobacteria</taxon>
        <taxon>Hyphomicrobiales</taxon>
        <taxon>Boseaceae</taxon>
        <taxon>Bosea</taxon>
    </lineage>
</organism>
<dbReference type="Gene3D" id="3.30.70.1320">
    <property type="entry name" value="Multidrug efflux transporter AcrB pore domain like"/>
    <property type="match status" value="1"/>
</dbReference>
<feature type="transmembrane region" description="Helical" evidence="2">
    <location>
        <begin position="879"/>
        <end position="900"/>
    </location>
</feature>
<evidence type="ECO:0000256" key="1">
    <source>
        <dbReference type="SAM" id="MobiDB-lite"/>
    </source>
</evidence>
<dbReference type="Proteomes" id="UP000236743">
    <property type="component" value="Unassembled WGS sequence"/>
</dbReference>
<feature type="transmembrane region" description="Helical" evidence="2">
    <location>
        <begin position="853"/>
        <end position="872"/>
    </location>
</feature>
<feature type="transmembrane region" description="Helical" evidence="2">
    <location>
        <begin position="956"/>
        <end position="975"/>
    </location>
</feature>
<name>A0A1H5Z0R3_9HYPH</name>
<keyword evidence="2" id="KW-1133">Transmembrane helix</keyword>
<feature type="transmembrane region" description="Helical" evidence="2">
    <location>
        <begin position="15"/>
        <end position="32"/>
    </location>
</feature>
<accession>A0A1H5Z0R3</accession>
<sequence>MTFNLSDWALKNRSVVIYFMIVSVAAGLLAYYRLGRNEDPSFVIKTMVVSAAWPGATMDDTLKQVTERLERQLEETPGLDSVRSYTTPGVTTIFVDLKQSIPARKVQDTWYQVRNLVTDIRHTLPTGTLGPFFNDRFGDTFGIIYGFTADGFTGRDLRDHVEAIRSRLLLVPDVSKIEIIGAQDERIFVEFSVRELANLGIDRSALLAALQSQNVVRPAGTIQTQDEKLSVRVSGAFQSEADLLNVNFPVGDRMVRLADIATVRRGHADPPQPMFRVNGQDAIGLGIAMRDGGDILALGRNVKKAMAEVTANLPVGIEPRLVADQAVTVDHAIADFMTSLWQSIGIILVVSFVSLGVRAGLVVALSIPLTLAIVFAGMLVVGIDMQRISLGALIIALALLVDDAMTTTDAMVTRLAAGDEKTKAATYAFKRYAVAMAAGTLVTIAGFVPIGFAASSAGEYTFSLFAVVSIALVVSWFVAVIFAPVLGVAMLSSPKPSSATAEPGRVVTLFRKTLAGAIRVRWITIAVTLVLFAASVLALPLVPRQFFPASDRPELLVDLTLPQNASIYASQELATRLDATLKGNPDVDRWSTYVGRGAIRFYLPLNAQLPNDFFSQAVIVAKDVPARDRLQAKLEALLANDFPNVVGRIYPLELGPPVGWPVQYRVSGPEIAEVRSIAMKLAQVVAANPKAEQVNFDWIEPSRELRLRVDQDEARRLGLSSQALAAILNTVVSGTVVTQVRDDIYLVDVVVRAQDAERVSLATLRTMQVALPGGRSVPLSQFVTFSYGQDAPLIWRRDRLPNLTVAADVVPGIQPDAVVSALAPAIENLRKTLPPAYSIEVGGTVEESASSQASVIAVVPVMLLIMLTVLMAELRSFRRLAIVLSIAPLGLIGVVGALLISNKPLGFVALLGVLALIGIITKNAVILIGQIEEERSNGKSVTQAALDASTTRFRPIVLTAISTVLGMIPIAPTVFWGPMAFAIMGGLLVATVLTLILLPTLYVAVFDRASSTPSKTTTKNQTPTKNKTRAAGVAGVPST</sequence>
<keyword evidence="2" id="KW-0812">Transmembrane</keyword>
<dbReference type="PANTHER" id="PTHR32063">
    <property type="match status" value="1"/>
</dbReference>
<dbReference type="Gene3D" id="3.30.2090.10">
    <property type="entry name" value="Multidrug efflux transporter AcrB TolC docking domain, DN and DC subdomains"/>
    <property type="match status" value="2"/>
</dbReference>
<evidence type="ECO:0000313" key="3">
    <source>
        <dbReference type="EMBL" id="SEG30143.1"/>
    </source>
</evidence>
<feature type="transmembrane region" description="Helical" evidence="2">
    <location>
        <begin position="460"/>
        <end position="486"/>
    </location>
</feature>
<dbReference type="EMBL" id="FNUY01000004">
    <property type="protein sequence ID" value="SEG30143.1"/>
    <property type="molecule type" value="Genomic_DNA"/>
</dbReference>
<dbReference type="InterPro" id="IPR027463">
    <property type="entry name" value="AcrB_DN_DC_subdom"/>
</dbReference>
<dbReference type="SUPFAM" id="SSF82714">
    <property type="entry name" value="Multidrug efflux transporter AcrB TolC docking domain, DN and DC subdomains"/>
    <property type="match status" value="2"/>
</dbReference>
<dbReference type="OrthoDB" id="9798415at2"/>
<dbReference type="Pfam" id="PF00873">
    <property type="entry name" value="ACR_tran"/>
    <property type="match status" value="1"/>
</dbReference>
<dbReference type="PRINTS" id="PR00702">
    <property type="entry name" value="ACRIFLAVINRP"/>
</dbReference>
<dbReference type="SUPFAM" id="SSF82866">
    <property type="entry name" value="Multidrug efflux transporter AcrB transmembrane domain"/>
    <property type="match status" value="2"/>
</dbReference>
<evidence type="ECO:0000313" key="4">
    <source>
        <dbReference type="Proteomes" id="UP000236743"/>
    </source>
</evidence>
<gene>
    <name evidence="3" type="ORF">SAMN04488115_104203</name>
</gene>
<dbReference type="SUPFAM" id="SSF82693">
    <property type="entry name" value="Multidrug efflux transporter AcrB pore domain, PN1, PN2, PC1 and PC2 subdomains"/>
    <property type="match status" value="2"/>
</dbReference>
<evidence type="ECO:0000256" key="2">
    <source>
        <dbReference type="SAM" id="Phobius"/>
    </source>
</evidence>
<feature type="transmembrane region" description="Helical" evidence="2">
    <location>
        <begin position="432"/>
        <end position="454"/>
    </location>
</feature>